<dbReference type="AlphaFoldDB" id="W6QM88"/>
<name>W6QM88_PENRF</name>
<proteinExistence type="predicted"/>
<evidence type="ECO:0000313" key="2">
    <source>
        <dbReference type="Proteomes" id="UP000030686"/>
    </source>
</evidence>
<evidence type="ECO:0000313" key="1">
    <source>
        <dbReference type="EMBL" id="CDM37968.1"/>
    </source>
</evidence>
<dbReference type="Proteomes" id="UP000030686">
    <property type="component" value="Unassembled WGS sequence"/>
</dbReference>
<protein>
    <submittedName>
        <fullName evidence="1">Uncharacterized protein</fullName>
    </submittedName>
</protein>
<gene>
    <name evidence="1" type="ORF">PROQFM164_S08g000019</name>
</gene>
<dbReference type="EMBL" id="HG792022">
    <property type="protein sequence ID" value="CDM37968.1"/>
    <property type="molecule type" value="Genomic_DNA"/>
</dbReference>
<sequence>MSFQSTCKLHRGLRAEKQRVSFSPAKRCLVNTSPSLTRRSQMRRASKIPY</sequence>
<accession>W6QM88</accession>
<keyword evidence="2" id="KW-1185">Reference proteome</keyword>
<organism evidence="1 2">
    <name type="scientific">Penicillium roqueforti (strain FM164)</name>
    <dbReference type="NCBI Taxonomy" id="1365484"/>
    <lineage>
        <taxon>Eukaryota</taxon>
        <taxon>Fungi</taxon>
        <taxon>Dikarya</taxon>
        <taxon>Ascomycota</taxon>
        <taxon>Pezizomycotina</taxon>
        <taxon>Eurotiomycetes</taxon>
        <taxon>Eurotiomycetidae</taxon>
        <taxon>Eurotiales</taxon>
        <taxon>Aspergillaceae</taxon>
        <taxon>Penicillium</taxon>
    </lineage>
</organism>
<reference evidence="1" key="1">
    <citation type="journal article" date="2014" name="Nat. Commun.">
        <title>Multiple recent horizontal transfers of a large genomic region in cheese making fungi.</title>
        <authorList>
            <person name="Cheeseman K."/>
            <person name="Ropars J."/>
            <person name="Renault P."/>
            <person name="Dupont J."/>
            <person name="Gouzy J."/>
            <person name="Branca A."/>
            <person name="Abraham A.L."/>
            <person name="Ceppi M."/>
            <person name="Conseiller E."/>
            <person name="Debuchy R."/>
            <person name="Malagnac F."/>
            <person name="Goarin A."/>
            <person name="Silar P."/>
            <person name="Lacoste S."/>
            <person name="Sallet E."/>
            <person name="Bensimon A."/>
            <person name="Giraud T."/>
            <person name="Brygoo Y."/>
        </authorList>
    </citation>
    <scope>NUCLEOTIDE SEQUENCE [LARGE SCALE GENOMIC DNA]</scope>
    <source>
        <strain evidence="1">FM164</strain>
    </source>
</reference>